<dbReference type="EMBL" id="JACXWD010000008">
    <property type="protein sequence ID" value="MBD3867261.1"/>
    <property type="molecule type" value="Genomic_DNA"/>
</dbReference>
<comment type="caution">
    <text evidence="2">The sequence shown here is derived from an EMBL/GenBank/DDBJ whole genome shotgun (WGS) entry which is preliminary data.</text>
</comment>
<sequence length="221" mass="25112">MPRSRRVALGGICYHVLNRGNCRNTVFLEPCDYAGFVRLIGRANRRFRMRMLAYCLMPNHFHLVLWPRGDRDLGRWLHWLLTTQVRQHHARHGTDGRIWQGRTKQFPIQQNQHLLNVMRYVERNPLRAGLVTRAEAWKWSSLGVISEPGRVPGLTSGPVPKYLNWQGFVNAPITAAELAAMRNSVGRQAPYGEEGWALEASSIHGNWYPLGGAAGGRPRSA</sequence>
<dbReference type="SUPFAM" id="SSF143422">
    <property type="entry name" value="Transposase IS200-like"/>
    <property type="match status" value="1"/>
</dbReference>
<protein>
    <submittedName>
        <fullName evidence="2">Transposase</fullName>
    </submittedName>
</protein>
<dbReference type="PANTHER" id="PTHR34322:SF2">
    <property type="entry name" value="TRANSPOSASE IS200-LIKE DOMAIN-CONTAINING PROTEIN"/>
    <property type="match status" value="1"/>
</dbReference>
<proteinExistence type="predicted"/>
<dbReference type="GO" id="GO:0006313">
    <property type="term" value="P:DNA transposition"/>
    <property type="evidence" value="ECO:0007669"/>
    <property type="project" value="InterPro"/>
</dbReference>
<dbReference type="InterPro" id="IPR002686">
    <property type="entry name" value="Transposase_17"/>
</dbReference>
<feature type="domain" description="Transposase IS200-like" evidence="1">
    <location>
        <begin position="9"/>
        <end position="124"/>
    </location>
</feature>
<evidence type="ECO:0000313" key="3">
    <source>
        <dbReference type="Proteomes" id="UP000648239"/>
    </source>
</evidence>
<dbReference type="PANTHER" id="PTHR34322">
    <property type="entry name" value="TRANSPOSASE, Y1_TNP DOMAIN-CONTAINING"/>
    <property type="match status" value="1"/>
</dbReference>
<organism evidence="2 3">
    <name type="scientific">Candidatus Polarisedimenticola svalbardensis</name>
    <dbReference type="NCBI Taxonomy" id="2886004"/>
    <lineage>
        <taxon>Bacteria</taxon>
        <taxon>Pseudomonadati</taxon>
        <taxon>Acidobacteriota</taxon>
        <taxon>Candidatus Polarisedimenticolia</taxon>
        <taxon>Candidatus Polarisedimenticolales</taxon>
        <taxon>Candidatus Polarisedimenticolaceae</taxon>
        <taxon>Candidatus Polarisedimenticola</taxon>
    </lineage>
</organism>
<dbReference type="GO" id="GO:0004803">
    <property type="term" value="F:transposase activity"/>
    <property type="evidence" value="ECO:0007669"/>
    <property type="project" value="InterPro"/>
</dbReference>
<name>A0A8J7C295_9BACT</name>
<dbReference type="GO" id="GO:0003677">
    <property type="term" value="F:DNA binding"/>
    <property type="evidence" value="ECO:0007669"/>
    <property type="project" value="InterPro"/>
</dbReference>
<dbReference type="Proteomes" id="UP000648239">
    <property type="component" value="Unassembled WGS sequence"/>
</dbReference>
<dbReference type="InterPro" id="IPR036515">
    <property type="entry name" value="Transposase_17_sf"/>
</dbReference>
<evidence type="ECO:0000259" key="1">
    <source>
        <dbReference type="SMART" id="SM01321"/>
    </source>
</evidence>
<reference evidence="2 3" key="1">
    <citation type="submission" date="2020-08" db="EMBL/GenBank/DDBJ databases">
        <title>Acidobacteriota in marine sediments use diverse sulfur dissimilation pathways.</title>
        <authorList>
            <person name="Wasmund K."/>
        </authorList>
    </citation>
    <scope>NUCLEOTIDE SEQUENCE [LARGE SCALE GENOMIC DNA]</scope>
    <source>
        <strain evidence="2">MAG AM4</strain>
    </source>
</reference>
<dbReference type="AlphaFoldDB" id="A0A8J7C295"/>
<dbReference type="Gene3D" id="3.30.70.1290">
    <property type="entry name" value="Transposase IS200-like"/>
    <property type="match status" value="1"/>
</dbReference>
<gene>
    <name evidence="2" type="ORF">IFK94_03965</name>
</gene>
<evidence type="ECO:0000313" key="2">
    <source>
        <dbReference type="EMBL" id="MBD3867261.1"/>
    </source>
</evidence>
<dbReference type="SMART" id="SM01321">
    <property type="entry name" value="Y1_Tnp"/>
    <property type="match status" value="1"/>
</dbReference>
<dbReference type="Pfam" id="PF01797">
    <property type="entry name" value="Y1_Tnp"/>
    <property type="match status" value="1"/>
</dbReference>
<accession>A0A8J7C295</accession>